<dbReference type="SUPFAM" id="SSF53335">
    <property type="entry name" value="S-adenosyl-L-methionine-dependent methyltransferases"/>
    <property type="match status" value="1"/>
</dbReference>
<proteinExistence type="inferred from homology"/>
<gene>
    <name evidence="5" type="ORF">K490DRAFT_41277</name>
</gene>
<dbReference type="GO" id="GO:0032259">
    <property type="term" value="P:methylation"/>
    <property type="evidence" value="ECO:0007669"/>
    <property type="project" value="UniProtKB-KW"/>
</dbReference>
<organism evidence="5 6">
    <name type="scientific">Saccharata proteae CBS 121410</name>
    <dbReference type="NCBI Taxonomy" id="1314787"/>
    <lineage>
        <taxon>Eukaryota</taxon>
        <taxon>Fungi</taxon>
        <taxon>Dikarya</taxon>
        <taxon>Ascomycota</taxon>
        <taxon>Pezizomycotina</taxon>
        <taxon>Dothideomycetes</taxon>
        <taxon>Dothideomycetes incertae sedis</taxon>
        <taxon>Botryosphaeriales</taxon>
        <taxon>Saccharataceae</taxon>
        <taxon>Saccharata</taxon>
    </lineage>
</organism>
<dbReference type="PANTHER" id="PTHR12176">
    <property type="entry name" value="SAM-DEPENDENT METHYLTRANSFERASE SUPERFAMILY PROTEIN"/>
    <property type="match status" value="1"/>
</dbReference>
<name>A0A9P4HWH4_9PEZI</name>
<feature type="domain" description="Methyltransferase type 11" evidence="4">
    <location>
        <begin position="60"/>
        <end position="168"/>
    </location>
</feature>
<dbReference type="EMBL" id="ML978719">
    <property type="protein sequence ID" value="KAF2087702.1"/>
    <property type="molecule type" value="Genomic_DNA"/>
</dbReference>
<reference evidence="5" key="1">
    <citation type="journal article" date="2020" name="Stud. Mycol.">
        <title>101 Dothideomycetes genomes: a test case for predicting lifestyles and emergence of pathogens.</title>
        <authorList>
            <person name="Haridas S."/>
            <person name="Albert R."/>
            <person name="Binder M."/>
            <person name="Bloem J."/>
            <person name="Labutti K."/>
            <person name="Salamov A."/>
            <person name="Andreopoulos B."/>
            <person name="Baker S."/>
            <person name="Barry K."/>
            <person name="Bills G."/>
            <person name="Bluhm B."/>
            <person name="Cannon C."/>
            <person name="Castanera R."/>
            <person name="Culley D."/>
            <person name="Daum C."/>
            <person name="Ezra D."/>
            <person name="Gonzalez J."/>
            <person name="Henrissat B."/>
            <person name="Kuo A."/>
            <person name="Liang C."/>
            <person name="Lipzen A."/>
            <person name="Lutzoni F."/>
            <person name="Magnuson J."/>
            <person name="Mondo S."/>
            <person name="Nolan M."/>
            <person name="Ohm R."/>
            <person name="Pangilinan J."/>
            <person name="Park H.-J."/>
            <person name="Ramirez L."/>
            <person name="Alfaro M."/>
            <person name="Sun H."/>
            <person name="Tritt A."/>
            <person name="Yoshinaga Y."/>
            <person name="Zwiers L.-H."/>
            <person name="Turgeon B."/>
            <person name="Goodwin S."/>
            <person name="Spatafora J."/>
            <person name="Crous P."/>
            <person name="Grigoriev I."/>
        </authorList>
    </citation>
    <scope>NUCLEOTIDE SEQUENCE</scope>
    <source>
        <strain evidence="5">CBS 121410</strain>
    </source>
</reference>
<keyword evidence="2 5" id="KW-0489">Methyltransferase</keyword>
<evidence type="ECO:0000259" key="4">
    <source>
        <dbReference type="Pfam" id="PF08241"/>
    </source>
</evidence>
<evidence type="ECO:0000313" key="5">
    <source>
        <dbReference type="EMBL" id="KAF2087702.1"/>
    </source>
</evidence>
<comment type="similarity">
    <text evidence="1">Belongs to the methyltransferase superfamily.</text>
</comment>
<dbReference type="OrthoDB" id="411785at2759"/>
<evidence type="ECO:0000256" key="3">
    <source>
        <dbReference type="ARBA" id="ARBA00022679"/>
    </source>
</evidence>
<dbReference type="PANTHER" id="PTHR12176:SF80">
    <property type="entry name" value="EEF1A LYSINE METHYLTRANSFERASE 4"/>
    <property type="match status" value="1"/>
</dbReference>
<sequence>MKDAQEAEALATPEYWDKRYVKSDGEHPTHEWFRSYEALEPFLATHLFEPRAPATNPRILHLGSGDSTIPYDLAARGYKNQLCVDFSTVVVELMSARSGTESGIEWKRADVRNMPEIPSGSIDVAFDKGTLDAMIFGSPWDPPDTVKENTRQYLNEVFRVLKEDGQFLYITYRQPHFIKPILNQGDLWDLQMELLSDGASSFDYLGFILKKKRNVNGDTVEDAQ</sequence>
<evidence type="ECO:0000313" key="6">
    <source>
        <dbReference type="Proteomes" id="UP000799776"/>
    </source>
</evidence>
<dbReference type="CDD" id="cd02440">
    <property type="entry name" value="AdoMet_MTases"/>
    <property type="match status" value="1"/>
</dbReference>
<dbReference type="Pfam" id="PF08241">
    <property type="entry name" value="Methyltransf_11"/>
    <property type="match status" value="1"/>
</dbReference>
<dbReference type="InterPro" id="IPR013216">
    <property type="entry name" value="Methyltransf_11"/>
</dbReference>
<accession>A0A9P4HWH4</accession>
<dbReference type="InterPro" id="IPR029063">
    <property type="entry name" value="SAM-dependent_MTases_sf"/>
</dbReference>
<dbReference type="AlphaFoldDB" id="A0A9P4HWH4"/>
<keyword evidence="6" id="KW-1185">Reference proteome</keyword>
<keyword evidence="3" id="KW-0808">Transferase</keyword>
<protein>
    <submittedName>
        <fullName evidence="5">S-adenosyl-L-methionine-dependent methyltransferase</fullName>
    </submittedName>
</protein>
<dbReference type="InterPro" id="IPR051419">
    <property type="entry name" value="Lys/N-term_MeTrsfase_sf"/>
</dbReference>
<dbReference type="Proteomes" id="UP000799776">
    <property type="component" value="Unassembled WGS sequence"/>
</dbReference>
<dbReference type="Gene3D" id="3.40.50.150">
    <property type="entry name" value="Vaccinia Virus protein VP39"/>
    <property type="match status" value="1"/>
</dbReference>
<evidence type="ECO:0000256" key="2">
    <source>
        <dbReference type="ARBA" id="ARBA00022603"/>
    </source>
</evidence>
<evidence type="ECO:0000256" key="1">
    <source>
        <dbReference type="ARBA" id="ARBA00008361"/>
    </source>
</evidence>
<comment type="caution">
    <text evidence="5">The sequence shown here is derived from an EMBL/GenBank/DDBJ whole genome shotgun (WGS) entry which is preliminary data.</text>
</comment>
<dbReference type="GO" id="GO:0008757">
    <property type="term" value="F:S-adenosylmethionine-dependent methyltransferase activity"/>
    <property type="evidence" value="ECO:0007669"/>
    <property type="project" value="InterPro"/>
</dbReference>